<evidence type="ECO:0000259" key="1">
    <source>
        <dbReference type="Pfam" id="PF20057"/>
    </source>
</evidence>
<dbReference type="Pfam" id="PF20057">
    <property type="entry name" value="DUF6456"/>
    <property type="match status" value="1"/>
</dbReference>
<evidence type="ECO:0000313" key="2">
    <source>
        <dbReference type="EMBL" id="ABF53423.1"/>
    </source>
</evidence>
<evidence type="ECO:0000313" key="3">
    <source>
        <dbReference type="Proteomes" id="UP000006578"/>
    </source>
</evidence>
<accession>Q1GSE9</accession>
<dbReference type="HOGENOM" id="CLU_1440205_0_0_5"/>
<dbReference type="InterPro" id="IPR045599">
    <property type="entry name" value="DUF6456"/>
</dbReference>
<dbReference type="STRING" id="317655.Sala_1710"/>
<feature type="domain" description="DUF6456" evidence="1">
    <location>
        <begin position="58"/>
        <end position="186"/>
    </location>
</feature>
<dbReference type="Proteomes" id="UP000006578">
    <property type="component" value="Chromosome"/>
</dbReference>
<dbReference type="EMBL" id="CP000356">
    <property type="protein sequence ID" value="ABF53423.1"/>
    <property type="molecule type" value="Genomic_DNA"/>
</dbReference>
<proteinExistence type="predicted"/>
<organism evidence="2 3">
    <name type="scientific">Sphingopyxis alaskensis (strain DSM 13593 / LMG 18877 / RB2256)</name>
    <name type="common">Sphingomonas alaskensis</name>
    <dbReference type="NCBI Taxonomy" id="317655"/>
    <lineage>
        <taxon>Bacteria</taxon>
        <taxon>Pseudomonadati</taxon>
        <taxon>Pseudomonadota</taxon>
        <taxon>Alphaproteobacteria</taxon>
        <taxon>Sphingomonadales</taxon>
        <taxon>Sphingomonadaceae</taxon>
        <taxon>Sphingopyxis</taxon>
    </lineage>
</organism>
<dbReference type="eggNOG" id="COG0583">
    <property type="taxonomic scope" value="Bacteria"/>
</dbReference>
<keyword evidence="3" id="KW-1185">Reference proteome</keyword>
<gene>
    <name evidence="2" type="ordered locus">Sala_1710</name>
</gene>
<sequence length="188" mass="20263">MPFDNQIGFFFPTQSSNVKSSVRIKETDMIPRRLESRIHPDDRLDPGKTGPQLMRHVTVNAAESPIAWLASRGLLTPAQLLAGERLRADYERAGLAARVTMRWDAAPPGKSRGGARAADASLARIDAHRRFHGALDAAGPGLADICWRVICAGEGIGGAEKALGWPARSGKLVLGLALDRLVRFYGTG</sequence>
<reference evidence="2 3" key="1">
    <citation type="journal article" date="2009" name="Proc. Natl. Acad. Sci. U.S.A.">
        <title>The genomic basis of trophic strategy in marine bacteria.</title>
        <authorList>
            <person name="Lauro F.M."/>
            <person name="McDougald D."/>
            <person name="Thomas T."/>
            <person name="Williams T.J."/>
            <person name="Egan S."/>
            <person name="Rice S."/>
            <person name="DeMaere M.Z."/>
            <person name="Ting L."/>
            <person name="Ertan H."/>
            <person name="Johnson J."/>
            <person name="Ferriera S."/>
            <person name="Lapidus A."/>
            <person name="Anderson I."/>
            <person name="Kyrpides N."/>
            <person name="Munk A.C."/>
            <person name="Detter C."/>
            <person name="Han C.S."/>
            <person name="Brown M.V."/>
            <person name="Robb F.T."/>
            <person name="Kjelleberg S."/>
            <person name="Cavicchioli R."/>
        </authorList>
    </citation>
    <scope>NUCLEOTIDE SEQUENCE [LARGE SCALE GENOMIC DNA]</scope>
    <source>
        <strain evidence="3">DSM 13593 / LMG 18877 / RB2256</strain>
    </source>
</reference>
<name>Q1GSE9_SPHAL</name>
<protein>
    <recommendedName>
        <fullName evidence="1">DUF6456 domain-containing protein</fullName>
    </recommendedName>
</protein>
<dbReference type="AlphaFoldDB" id="Q1GSE9"/>
<dbReference type="KEGG" id="sal:Sala_1710"/>